<dbReference type="EMBL" id="LBWQ01000023">
    <property type="protein sequence ID" value="KKR13157.1"/>
    <property type="molecule type" value="Genomic_DNA"/>
</dbReference>
<proteinExistence type="predicted"/>
<organism evidence="3 4">
    <name type="scientific">Candidatus Woesebacteria bacterium GW2011_GWA1_39_21b</name>
    <dbReference type="NCBI Taxonomy" id="1618551"/>
    <lineage>
        <taxon>Bacteria</taxon>
        <taxon>Candidatus Woeseibacteriota</taxon>
    </lineage>
</organism>
<dbReference type="GO" id="GO:0005737">
    <property type="term" value="C:cytoplasm"/>
    <property type="evidence" value="ECO:0007669"/>
    <property type="project" value="TreeGrafter"/>
</dbReference>
<dbReference type="InterPro" id="IPR027031">
    <property type="entry name" value="Gly-tRNA_synthase/POLG2"/>
</dbReference>
<dbReference type="Gene3D" id="3.40.50.800">
    <property type="entry name" value="Anticodon-binding domain"/>
    <property type="match status" value="1"/>
</dbReference>
<evidence type="ECO:0000256" key="1">
    <source>
        <dbReference type="ARBA" id="ARBA00023146"/>
    </source>
</evidence>
<dbReference type="Proteomes" id="UP000034690">
    <property type="component" value="Unassembled WGS sequence"/>
</dbReference>
<dbReference type="PATRIC" id="fig|1618551.3.peg.957"/>
<dbReference type="InterPro" id="IPR036621">
    <property type="entry name" value="Anticodon-bd_dom_sf"/>
</dbReference>
<dbReference type="AlphaFoldDB" id="A0A0G0RHN2"/>
<gene>
    <name evidence="3" type="ORF">UT40_C0023G0023</name>
</gene>
<dbReference type="Pfam" id="PF03129">
    <property type="entry name" value="HGTP_anticodon"/>
    <property type="match status" value="1"/>
</dbReference>
<evidence type="ECO:0000259" key="2">
    <source>
        <dbReference type="Pfam" id="PF03129"/>
    </source>
</evidence>
<reference evidence="3 4" key="1">
    <citation type="journal article" date="2015" name="Nature">
        <title>rRNA introns, odd ribosomes, and small enigmatic genomes across a large radiation of phyla.</title>
        <authorList>
            <person name="Brown C.T."/>
            <person name="Hug L.A."/>
            <person name="Thomas B.C."/>
            <person name="Sharon I."/>
            <person name="Castelle C.J."/>
            <person name="Singh A."/>
            <person name="Wilkins M.J."/>
            <person name="Williams K.H."/>
            <person name="Banfield J.F."/>
        </authorList>
    </citation>
    <scope>NUCLEOTIDE SEQUENCE [LARGE SCALE GENOMIC DNA]</scope>
</reference>
<protein>
    <submittedName>
        <fullName evidence="3">Glycine-tRNA ligase</fullName>
    </submittedName>
</protein>
<dbReference type="SUPFAM" id="SSF52954">
    <property type="entry name" value="Class II aaRS ABD-related"/>
    <property type="match status" value="1"/>
</dbReference>
<keyword evidence="3" id="KW-0436">Ligase</keyword>
<dbReference type="GO" id="GO:0006426">
    <property type="term" value="P:glycyl-tRNA aminoacylation"/>
    <property type="evidence" value="ECO:0007669"/>
    <property type="project" value="TreeGrafter"/>
</dbReference>
<dbReference type="GO" id="GO:0004820">
    <property type="term" value="F:glycine-tRNA ligase activity"/>
    <property type="evidence" value="ECO:0007669"/>
    <property type="project" value="TreeGrafter"/>
</dbReference>
<dbReference type="PANTHER" id="PTHR10745">
    <property type="entry name" value="GLYCYL-TRNA SYNTHETASE/DNA POLYMERASE SUBUNIT GAMMA-2"/>
    <property type="match status" value="1"/>
</dbReference>
<sequence length="89" mass="10306">MANKDDLASKAREIYQTLSKNLHVVWDSRGNIGKRYFAQDEVGTPWCVTIDFQTLEDDTVTIRDRDTAKQERVIIDNLEGWFKEKLGNS</sequence>
<dbReference type="InterPro" id="IPR004154">
    <property type="entry name" value="Anticodon-bd"/>
</dbReference>
<dbReference type="PANTHER" id="PTHR10745:SF8">
    <property type="entry name" value="DNA POLYMERASE SUBUNIT GAMMA-2, MITOCHONDRIAL"/>
    <property type="match status" value="1"/>
</dbReference>
<evidence type="ECO:0000313" key="4">
    <source>
        <dbReference type="Proteomes" id="UP000034690"/>
    </source>
</evidence>
<keyword evidence="1" id="KW-0030">Aminoacyl-tRNA synthetase</keyword>
<name>A0A0G0RHN2_9BACT</name>
<feature type="domain" description="Anticodon-binding" evidence="2">
    <location>
        <begin position="5"/>
        <end position="85"/>
    </location>
</feature>
<accession>A0A0G0RHN2</accession>
<evidence type="ECO:0000313" key="3">
    <source>
        <dbReference type="EMBL" id="KKR13157.1"/>
    </source>
</evidence>
<comment type="caution">
    <text evidence="3">The sequence shown here is derived from an EMBL/GenBank/DDBJ whole genome shotgun (WGS) entry which is preliminary data.</text>
</comment>